<accession>A0A0M6Y7G6</accession>
<reference evidence="3" key="1">
    <citation type="submission" date="2015-07" db="EMBL/GenBank/DDBJ databases">
        <authorList>
            <person name="Rodrigo-Torres Lidia"/>
            <person name="Arahal R.David."/>
        </authorList>
    </citation>
    <scope>NUCLEOTIDE SEQUENCE [LARGE SCALE GENOMIC DNA]</scope>
    <source>
        <strain evidence="3">CECT 4801</strain>
    </source>
</reference>
<keyword evidence="1" id="KW-1133">Transmembrane helix</keyword>
<dbReference type="InterPro" id="IPR025833">
    <property type="entry name" value="GDYXXLXY"/>
</dbReference>
<evidence type="ECO:0000313" key="3">
    <source>
        <dbReference type="Proteomes" id="UP000048926"/>
    </source>
</evidence>
<dbReference type="EMBL" id="CXST01000002">
    <property type="protein sequence ID" value="CTQ45473.1"/>
    <property type="molecule type" value="Genomic_DNA"/>
</dbReference>
<keyword evidence="1" id="KW-0472">Membrane</keyword>
<keyword evidence="1" id="KW-0812">Transmembrane</keyword>
<dbReference type="Pfam" id="PF14345">
    <property type="entry name" value="GDYXXLXY"/>
    <property type="match status" value="1"/>
</dbReference>
<organism evidence="2 3">
    <name type="scientific">Roseibium aggregatum</name>
    <dbReference type="NCBI Taxonomy" id="187304"/>
    <lineage>
        <taxon>Bacteria</taxon>
        <taxon>Pseudomonadati</taxon>
        <taxon>Pseudomonadota</taxon>
        <taxon>Alphaproteobacteria</taxon>
        <taxon>Hyphomicrobiales</taxon>
        <taxon>Stappiaceae</taxon>
        <taxon>Roseibium</taxon>
    </lineage>
</organism>
<evidence type="ECO:0000313" key="2">
    <source>
        <dbReference type="EMBL" id="CTQ45473.1"/>
    </source>
</evidence>
<gene>
    <name evidence="2" type="ORF">LAL4801_03925</name>
</gene>
<proteinExistence type="predicted"/>
<keyword evidence="3" id="KW-1185">Reference proteome</keyword>
<sequence length="190" mass="20209">MTTATATPVSKPQSRAQWLLWGLLALIQLGLISIPLFDRLDVQHSGTAVSLAVVPVDPRDLLRGDYVVINLAIGTISRTVPGADKVQSGDSIFVGLKSEGTGAAVPVLIAKERADAGDLAIAGTVRSVLGDEIRVDYGIDAFFLPEGEGLEIERMDTSRILLEISLTEDGRSLPVNLLVDGKAFRSDAIF</sequence>
<dbReference type="AlphaFoldDB" id="A0A0M6Y7G6"/>
<dbReference type="RefSeq" id="WP_055658523.1">
    <property type="nucleotide sequence ID" value="NZ_CP045627.1"/>
</dbReference>
<dbReference type="STRING" id="187304.B0E33_03725"/>
<dbReference type="Proteomes" id="UP000048926">
    <property type="component" value="Unassembled WGS sequence"/>
</dbReference>
<protein>
    <submittedName>
        <fullName evidence="2">Putative membrane-anchored protein</fullName>
    </submittedName>
</protein>
<name>A0A0M6Y7G6_9HYPH</name>
<evidence type="ECO:0000256" key="1">
    <source>
        <dbReference type="SAM" id="Phobius"/>
    </source>
</evidence>
<feature type="transmembrane region" description="Helical" evidence="1">
    <location>
        <begin position="18"/>
        <end position="37"/>
    </location>
</feature>